<dbReference type="Proteomes" id="UP000271098">
    <property type="component" value="Unassembled WGS sequence"/>
</dbReference>
<protein>
    <submittedName>
        <fullName evidence="1 3">Uncharacterized protein</fullName>
    </submittedName>
</protein>
<dbReference type="AlphaFoldDB" id="A0A183EG84"/>
<dbReference type="EMBL" id="UYRT01089515">
    <property type="protein sequence ID" value="VDN35009.1"/>
    <property type="molecule type" value="Genomic_DNA"/>
</dbReference>
<accession>A0A183EG84</accession>
<gene>
    <name evidence="1" type="ORF">GPUH_LOCUS19974</name>
</gene>
<reference evidence="1 2" key="2">
    <citation type="submission" date="2018-11" db="EMBL/GenBank/DDBJ databases">
        <authorList>
            <consortium name="Pathogen Informatics"/>
        </authorList>
    </citation>
    <scope>NUCLEOTIDE SEQUENCE [LARGE SCALE GENOMIC DNA]</scope>
</reference>
<organism evidence="3">
    <name type="scientific">Gongylonema pulchrum</name>
    <dbReference type="NCBI Taxonomy" id="637853"/>
    <lineage>
        <taxon>Eukaryota</taxon>
        <taxon>Metazoa</taxon>
        <taxon>Ecdysozoa</taxon>
        <taxon>Nematoda</taxon>
        <taxon>Chromadorea</taxon>
        <taxon>Rhabditida</taxon>
        <taxon>Spirurina</taxon>
        <taxon>Spiruromorpha</taxon>
        <taxon>Spiruroidea</taxon>
        <taxon>Gongylonematidae</taxon>
        <taxon>Gongylonema</taxon>
    </lineage>
</organism>
<sequence>MQKTWHRHDYSWSSGHTFFYFLFKTLCFSLKTS</sequence>
<proteinExistence type="predicted"/>
<dbReference type="WBParaSite" id="GPUH_0002000001-mRNA-1">
    <property type="protein sequence ID" value="GPUH_0002000001-mRNA-1"/>
    <property type="gene ID" value="GPUH_0002000001"/>
</dbReference>
<evidence type="ECO:0000313" key="1">
    <source>
        <dbReference type="EMBL" id="VDN35009.1"/>
    </source>
</evidence>
<reference evidence="3" key="1">
    <citation type="submission" date="2016-06" db="UniProtKB">
        <authorList>
            <consortium name="WormBaseParasite"/>
        </authorList>
    </citation>
    <scope>IDENTIFICATION</scope>
</reference>
<keyword evidence="2" id="KW-1185">Reference proteome</keyword>
<evidence type="ECO:0000313" key="2">
    <source>
        <dbReference type="Proteomes" id="UP000271098"/>
    </source>
</evidence>
<name>A0A183EG84_9BILA</name>
<evidence type="ECO:0000313" key="3">
    <source>
        <dbReference type="WBParaSite" id="GPUH_0002000001-mRNA-1"/>
    </source>
</evidence>